<sequence>MEGQWRPLCSSSVHFFCFSSNKYRFLLCKNHLTFSLILFGIRDFPITHGRSVVKLFLLAGNAIRHWRDNVSYILRDMIVSFFTSMLGSKNRDPMLSLSLSLVGLLSSA</sequence>
<gene>
    <name evidence="1" type="ORF">DARMORV10_A01P18410.1</name>
</gene>
<dbReference type="EMBL" id="HG994355">
    <property type="protein sequence ID" value="CAF2150217.1"/>
    <property type="molecule type" value="Genomic_DNA"/>
</dbReference>
<name>A0A816XSR7_BRANA</name>
<protein>
    <submittedName>
        <fullName evidence="1">(rape) hypothetical protein</fullName>
    </submittedName>
</protein>
<evidence type="ECO:0000313" key="1">
    <source>
        <dbReference type="EMBL" id="CAF2150217.1"/>
    </source>
</evidence>
<dbReference type="AlphaFoldDB" id="A0A816XSR7"/>
<feature type="non-terminal residue" evidence="1">
    <location>
        <position position="108"/>
    </location>
</feature>
<proteinExistence type="predicted"/>
<reference evidence="1" key="1">
    <citation type="submission" date="2021-01" db="EMBL/GenBank/DDBJ databases">
        <authorList>
            <consortium name="Genoscope - CEA"/>
            <person name="William W."/>
        </authorList>
    </citation>
    <scope>NUCLEOTIDE SEQUENCE</scope>
</reference>
<accession>A0A816XSR7</accession>
<organism evidence="1">
    <name type="scientific">Brassica napus</name>
    <name type="common">Rape</name>
    <dbReference type="NCBI Taxonomy" id="3708"/>
    <lineage>
        <taxon>Eukaryota</taxon>
        <taxon>Viridiplantae</taxon>
        <taxon>Streptophyta</taxon>
        <taxon>Embryophyta</taxon>
        <taxon>Tracheophyta</taxon>
        <taxon>Spermatophyta</taxon>
        <taxon>Magnoliopsida</taxon>
        <taxon>eudicotyledons</taxon>
        <taxon>Gunneridae</taxon>
        <taxon>Pentapetalae</taxon>
        <taxon>rosids</taxon>
        <taxon>malvids</taxon>
        <taxon>Brassicales</taxon>
        <taxon>Brassicaceae</taxon>
        <taxon>Brassiceae</taxon>
        <taxon>Brassica</taxon>
    </lineage>
</organism>
<dbReference type="Proteomes" id="UP001295469">
    <property type="component" value="Chromosome A01"/>
</dbReference>